<name>A0A066VQB9_TILAU</name>
<dbReference type="InParanoid" id="A0A066VQB9"/>
<keyword evidence="2" id="KW-0479">Metal-binding</keyword>
<dbReference type="PROSITE" id="PS51792">
    <property type="entry name" value="YIPPEE"/>
    <property type="match status" value="1"/>
</dbReference>
<evidence type="ECO:0000256" key="4">
    <source>
        <dbReference type="RuleBase" id="RU110713"/>
    </source>
</evidence>
<dbReference type="RefSeq" id="XP_013242452.1">
    <property type="nucleotide sequence ID" value="XM_013386998.1"/>
</dbReference>
<dbReference type="OrthoDB" id="6407410at2759"/>
<evidence type="ECO:0000313" key="7">
    <source>
        <dbReference type="Proteomes" id="UP000027361"/>
    </source>
</evidence>
<proteinExistence type="inferred from homology"/>
<dbReference type="HOGENOM" id="CLU_043857_3_2_1"/>
<dbReference type="Pfam" id="PF03226">
    <property type="entry name" value="Yippee-Mis18"/>
    <property type="match status" value="1"/>
</dbReference>
<evidence type="ECO:0000256" key="2">
    <source>
        <dbReference type="ARBA" id="ARBA00022723"/>
    </source>
</evidence>
<keyword evidence="3" id="KW-0862">Zinc</keyword>
<protein>
    <recommendedName>
        <fullName evidence="4">Protein yippee-like</fullName>
    </recommendedName>
</protein>
<dbReference type="InterPro" id="IPR034751">
    <property type="entry name" value="Yippee"/>
</dbReference>
<dbReference type="InterPro" id="IPR004910">
    <property type="entry name" value="Yippee/Mis18/Cereblon"/>
</dbReference>
<dbReference type="AlphaFoldDB" id="A0A066VQB9"/>
<reference evidence="6 7" key="1">
    <citation type="submission" date="2014-05" db="EMBL/GenBank/DDBJ databases">
        <title>Draft genome sequence of a rare smut relative, Tilletiaria anomala UBC 951.</title>
        <authorList>
            <consortium name="DOE Joint Genome Institute"/>
            <person name="Toome M."/>
            <person name="Kuo A."/>
            <person name="Henrissat B."/>
            <person name="Lipzen A."/>
            <person name="Tritt A."/>
            <person name="Yoshinaga Y."/>
            <person name="Zane M."/>
            <person name="Barry K."/>
            <person name="Grigoriev I.V."/>
            <person name="Spatafora J.W."/>
            <person name="Aimea M.C."/>
        </authorList>
    </citation>
    <scope>NUCLEOTIDE SEQUENCE [LARGE SCALE GENOMIC DNA]</scope>
    <source>
        <strain evidence="6 7">UBC 951</strain>
    </source>
</reference>
<accession>A0A066VQB9</accession>
<dbReference type="OMA" id="SSRIYGC"/>
<dbReference type="GeneID" id="25262524"/>
<evidence type="ECO:0000256" key="1">
    <source>
        <dbReference type="ARBA" id="ARBA00005613"/>
    </source>
</evidence>
<evidence type="ECO:0000313" key="6">
    <source>
        <dbReference type="EMBL" id="KDN43676.1"/>
    </source>
</evidence>
<dbReference type="Proteomes" id="UP000027361">
    <property type="component" value="Unassembled WGS sequence"/>
</dbReference>
<comment type="similarity">
    <text evidence="1 4">Belongs to the yippee family.</text>
</comment>
<dbReference type="InterPro" id="IPR039058">
    <property type="entry name" value="Yippee_fam"/>
</dbReference>
<gene>
    <name evidence="6" type="ORF">K437DRAFT_225490</name>
</gene>
<dbReference type="EMBL" id="JMSN01000059">
    <property type="protein sequence ID" value="KDN43676.1"/>
    <property type="molecule type" value="Genomic_DNA"/>
</dbReference>
<evidence type="ECO:0000256" key="3">
    <source>
        <dbReference type="ARBA" id="ARBA00022833"/>
    </source>
</evidence>
<feature type="domain" description="Yippee" evidence="5">
    <location>
        <begin position="13"/>
        <end position="110"/>
    </location>
</feature>
<dbReference type="STRING" id="1037660.A0A066VQB9"/>
<dbReference type="PANTHER" id="PTHR13848">
    <property type="entry name" value="PROTEIN YIPPEE-LIKE CG15309-RELATED"/>
    <property type="match status" value="1"/>
</dbReference>
<evidence type="ECO:0000259" key="5">
    <source>
        <dbReference type="PROSITE" id="PS51792"/>
    </source>
</evidence>
<sequence>MGITHAEYLASTKVFGCAKCKTHLATIDGLISKNFNGQHGRAFLFETVVNISLGAPADREMMTGMHTVRDIYCGKCSTTLGWRYDRAFVSSEKYKEGKFILEKALMVDVK</sequence>
<dbReference type="GO" id="GO:0046872">
    <property type="term" value="F:metal ion binding"/>
    <property type="evidence" value="ECO:0007669"/>
    <property type="project" value="UniProtKB-KW"/>
</dbReference>
<comment type="caution">
    <text evidence="6">The sequence shown here is derived from an EMBL/GenBank/DDBJ whole genome shotgun (WGS) entry which is preliminary data.</text>
</comment>
<dbReference type="FunCoup" id="A0A066VQB9">
    <property type="interactions" value="288"/>
</dbReference>
<organism evidence="6 7">
    <name type="scientific">Tilletiaria anomala (strain ATCC 24038 / CBS 436.72 / UBC 951)</name>
    <dbReference type="NCBI Taxonomy" id="1037660"/>
    <lineage>
        <taxon>Eukaryota</taxon>
        <taxon>Fungi</taxon>
        <taxon>Dikarya</taxon>
        <taxon>Basidiomycota</taxon>
        <taxon>Ustilaginomycotina</taxon>
        <taxon>Exobasidiomycetes</taxon>
        <taxon>Georgefischeriales</taxon>
        <taxon>Tilletiariaceae</taxon>
        <taxon>Tilletiaria</taxon>
    </lineage>
</organism>
<keyword evidence="7" id="KW-1185">Reference proteome</keyword>